<organism evidence="1 2">
    <name type="scientific">Tanacetum coccineum</name>
    <dbReference type="NCBI Taxonomy" id="301880"/>
    <lineage>
        <taxon>Eukaryota</taxon>
        <taxon>Viridiplantae</taxon>
        <taxon>Streptophyta</taxon>
        <taxon>Embryophyta</taxon>
        <taxon>Tracheophyta</taxon>
        <taxon>Spermatophyta</taxon>
        <taxon>Magnoliopsida</taxon>
        <taxon>eudicotyledons</taxon>
        <taxon>Gunneridae</taxon>
        <taxon>Pentapetalae</taxon>
        <taxon>asterids</taxon>
        <taxon>campanulids</taxon>
        <taxon>Asterales</taxon>
        <taxon>Asteraceae</taxon>
        <taxon>Asteroideae</taxon>
        <taxon>Anthemideae</taxon>
        <taxon>Anthemidinae</taxon>
        <taxon>Tanacetum</taxon>
    </lineage>
</organism>
<protein>
    <recommendedName>
        <fullName evidence="3">Retrotransposon gag domain-containing protein</fullName>
    </recommendedName>
</protein>
<dbReference type="EMBL" id="BQNB010021603">
    <property type="protein sequence ID" value="GJU08124.1"/>
    <property type="molecule type" value="Genomic_DNA"/>
</dbReference>
<reference evidence="1" key="2">
    <citation type="submission" date="2022-01" db="EMBL/GenBank/DDBJ databases">
        <authorList>
            <person name="Yamashiro T."/>
            <person name="Shiraishi A."/>
            <person name="Satake H."/>
            <person name="Nakayama K."/>
        </authorList>
    </citation>
    <scope>NUCLEOTIDE SEQUENCE</scope>
</reference>
<dbReference type="Proteomes" id="UP001151760">
    <property type="component" value="Unassembled WGS sequence"/>
</dbReference>
<evidence type="ECO:0000313" key="1">
    <source>
        <dbReference type="EMBL" id="GJU08124.1"/>
    </source>
</evidence>
<keyword evidence="2" id="KW-1185">Reference proteome</keyword>
<sequence length="232" mass="26198">MTNKYCPRNEMKKLEAELWNLKVKESDKVERYVDGFPDMIHRSVVSSKPKTMQEATEMATELMDKKISTLAERQAEDKRKLDNNNQALAELTLQGTGRRNITADLSRCVLNATITMMVHVLPNATSATELAIWPVIVGVLQMPILLTTKGALGQVRRLLAMNVGIKGTTGMIARSERTKTMKTKLEVLEHVEWCMPLEEEKPNKTLTTLRMRSTLKRESCLACLVNPKLELS</sequence>
<comment type="caution">
    <text evidence="1">The sequence shown here is derived from an EMBL/GenBank/DDBJ whole genome shotgun (WGS) entry which is preliminary data.</text>
</comment>
<proteinExistence type="predicted"/>
<accession>A0ABQ5J6I4</accession>
<evidence type="ECO:0008006" key="3">
    <source>
        <dbReference type="Google" id="ProtNLM"/>
    </source>
</evidence>
<evidence type="ECO:0000313" key="2">
    <source>
        <dbReference type="Proteomes" id="UP001151760"/>
    </source>
</evidence>
<gene>
    <name evidence="1" type="ORF">Tco_1124554</name>
</gene>
<reference evidence="1" key="1">
    <citation type="journal article" date="2022" name="Int. J. Mol. Sci.">
        <title>Draft Genome of Tanacetum Coccineum: Genomic Comparison of Closely Related Tanacetum-Family Plants.</title>
        <authorList>
            <person name="Yamashiro T."/>
            <person name="Shiraishi A."/>
            <person name="Nakayama K."/>
            <person name="Satake H."/>
        </authorList>
    </citation>
    <scope>NUCLEOTIDE SEQUENCE</scope>
</reference>
<name>A0ABQ5J6I4_9ASTR</name>